<dbReference type="AlphaFoldDB" id="A0AAV1WU31"/>
<comment type="similarity">
    <text evidence="3 6">Belongs to the pectinacetylesterase family.</text>
</comment>
<evidence type="ECO:0000313" key="9">
    <source>
        <dbReference type="Proteomes" id="UP001497480"/>
    </source>
</evidence>
<dbReference type="EMBL" id="CAXHTB010000009">
    <property type="protein sequence ID" value="CAL0312823.1"/>
    <property type="molecule type" value="Genomic_DNA"/>
</dbReference>
<keyword evidence="5 6" id="KW-0961">Cell wall biogenesis/degradation</keyword>
<comment type="subcellular location">
    <subcellularLocation>
        <location evidence="2 6">Secreted</location>
        <location evidence="2 6">Cell wall</location>
    </subcellularLocation>
</comment>
<dbReference type="EC" id="3.1.1.-" evidence="6"/>
<gene>
    <name evidence="8" type="ORF">LLUT_LOCUS13883</name>
</gene>
<dbReference type="Proteomes" id="UP001497480">
    <property type="component" value="Unassembled WGS sequence"/>
</dbReference>
<evidence type="ECO:0000256" key="4">
    <source>
        <dbReference type="ARBA" id="ARBA00022512"/>
    </source>
</evidence>
<evidence type="ECO:0000256" key="2">
    <source>
        <dbReference type="ARBA" id="ARBA00004191"/>
    </source>
</evidence>
<accession>A0AAV1WU31</accession>
<sequence length="131" mass="14356">MIVSRWDITKSGFRHDPTKSMHLVQARKVGCSTSDFSSLGQCMSIITETHVPAESVRTTHQTALLSVRITHQGMPRAFALGKLGATPLALVVSAIALAVGSWYFNRAPVKDIDCPYPCDNTCHNLVFRQAN</sequence>
<evidence type="ECO:0000313" key="8">
    <source>
        <dbReference type="EMBL" id="CAL0312823.1"/>
    </source>
</evidence>
<keyword evidence="7" id="KW-1133">Transmembrane helix</keyword>
<dbReference type="Pfam" id="PF03283">
    <property type="entry name" value="PAE"/>
    <property type="match status" value="1"/>
</dbReference>
<proteinExistence type="inferred from homology"/>
<evidence type="ECO:0000256" key="3">
    <source>
        <dbReference type="ARBA" id="ARBA00005784"/>
    </source>
</evidence>
<comment type="caution">
    <text evidence="8">The sequence shown here is derived from an EMBL/GenBank/DDBJ whole genome shotgun (WGS) entry which is preliminary data.</text>
</comment>
<keyword evidence="6" id="KW-0964">Secreted</keyword>
<evidence type="ECO:0000256" key="5">
    <source>
        <dbReference type="ARBA" id="ARBA00023316"/>
    </source>
</evidence>
<protein>
    <recommendedName>
        <fullName evidence="6">Pectin acetylesterase</fullName>
        <ecNumber evidence="6">3.1.1.-</ecNumber>
    </recommendedName>
</protein>
<evidence type="ECO:0000256" key="7">
    <source>
        <dbReference type="SAM" id="Phobius"/>
    </source>
</evidence>
<evidence type="ECO:0000256" key="6">
    <source>
        <dbReference type="RuleBase" id="RU363114"/>
    </source>
</evidence>
<keyword evidence="9" id="KW-1185">Reference proteome</keyword>
<keyword evidence="4 6" id="KW-0134">Cell wall</keyword>
<comment type="function">
    <text evidence="1 6">Hydrolyzes acetyl esters in homogalacturonan regions of pectin. In type I primary cell wall, galacturonic acid residues of pectin can be acetylated at the O-2 and O-3 positions. Decreasing the degree of acetylation of pectin gels in vitro alters their physical properties.</text>
</comment>
<name>A0AAV1WU31_LUPLU</name>
<organism evidence="8 9">
    <name type="scientific">Lupinus luteus</name>
    <name type="common">European yellow lupine</name>
    <dbReference type="NCBI Taxonomy" id="3873"/>
    <lineage>
        <taxon>Eukaryota</taxon>
        <taxon>Viridiplantae</taxon>
        <taxon>Streptophyta</taxon>
        <taxon>Embryophyta</taxon>
        <taxon>Tracheophyta</taxon>
        <taxon>Spermatophyta</taxon>
        <taxon>Magnoliopsida</taxon>
        <taxon>eudicotyledons</taxon>
        <taxon>Gunneridae</taxon>
        <taxon>Pentapetalae</taxon>
        <taxon>rosids</taxon>
        <taxon>fabids</taxon>
        <taxon>Fabales</taxon>
        <taxon>Fabaceae</taxon>
        <taxon>Papilionoideae</taxon>
        <taxon>50 kb inversion clade</taxon>
        <taxon>genistoids sensu lato</taxon>
        <taxon>core genistoids</taxon>
        <taxon>Genisteae</taxon>
        <taxon>Lupinus</taxon>
    </lineage>
</organism>
<keyword evidence="6" id="KW-0378">Hydrolase</keyword>
<dbReference type="InterPro" id="IPR004963">
    <property type="entry name" value="PAE/NOTUM"/>
</dbReference>
<keyword evidence="7" id="KW-0472">Membrane</keyword>
<evidence type="ECO:0000256" key="1">
    <source>
        <dbReference type="ARBA" id="ARBA00003534"/>
    </source>
</evidence>
<keyword evidence="7" id="KW-0812">Transmembrane</keyword>
<reference evidence="8 9" key="1">
    <citation type="submission" date="2024-03" db="EMBL/GenBank/DDBJ databases">
        <authorList>
            <person name="Martinez-Hernandez J."/>
        </authorList>
    </citation>
    <scope>NUCLEOTIDE SEQUENCE [LARGE SCALE GENOMIC DNA]</scope>
</reference>
<feature type="transmembrane region" description="Helical" evidence="7">
    <location>
        <begin position="83"/>
        <end position="104"/>
    </location>
</feature>